<organism evidence="1 2">
    <name type="scientific">Hohenbuehelia grisea</name>
    <dbReference type="NCBI Taxonomy" id="104357"/>
    <lineage>
        <taxon>Eukaryota</taxon>
        <taxon>Fungi</taxon>
        <taxon>Dikarya</taxon>
        <taxon>Basidiomycota</taxon>
        <taxon>Agaricomycotina</taxon>
        <taxon>Agaricomycetes</taxon>
        <taxon>Agaricomycetidae</taxon>
        <taxon>Agaricales</taxon>
        <taxon>Pleurotineae</taxon>
        <taxon>Pleurotaceae</taxon>
        <taxon>Hohenbuehelia</taxon>
    </lineage>
</organism>
<gene>
    <name evidence="1" type="ORF">HGRIS_000926</name>
</gene>
<comment type="caution">
    <text evidence="1">The sequence shown here is derived from an EMBL/GenBank/DDBJ whole genome shotgun (WGS) entry which is preliminary data.</text>
</comment>
<dbReference type="EMBL" id="JASNQZ010000018">
    <property type="protein sequence ID" value="KAL0945435.1"/>
    <property type="molecule type" value="Genomic_DNA"/>
</dbReference>
<proteinExistence type="predicted"/>
<accession>A0ABR3IQ80</accession>
<keyword evidence="2" id="KW-1185">Reference proteome</keyword>
<sequence>MAFASAQDFQVDHSTFNDVGGDQHTAYLFNVSGDVIVQGTSLSHPSPTQLASASTRHPSYSAQSLSAQNPTSLPLTVPWETINSASAFDSAKAVIITISMVIGAVDNQSPAWADFVSSLDLLKRTLRLVNMVATLLERMPSGEATLRSVMLKVTDCAETVAPARRYLSISK</sequence>
<evidence type="ECO:0000313" key="1">
    <source>
        <dbReference type="EMBL" id="KAL0945435.1"/>
    </source>
</evidence>
<reference evidence="2" key="1">
    <citation type="submission" date="2024-06" db="EMBL/GenBank/DDBJ databases">
        <title>Multi-omics analyses provide insights into the biosynthesis of the anticancer antibiotic pleurotin in Hohenbuehelia grisea.</title>
        <authorList>
            <person name="Weaver J.A."/>
            <person name="Alberti F."/>
        </authorList>
    </citation>
    <scope>NUCLEOTIDE SEQUENCE [LARGE SCALE GENOMIC DNA]</scope>
    <source>
        <strain evidence="2">T-177</strain>
    </source>
</reference>
<name>A0ABR3IQ80_9AGAR</name>
<protein>
    <submittedName>
        <fullName evidence="1">Uncharacterized protein</fullName>
    </submittedName>
</protein>
<dbReference type="Proteomes" id="UP001556367">
    <property type="component" value="Unassembled WGS sequence"/>
</dbReference>
<evidence type="ECO:0000313" key="2">
    <source>
        <dbReference type="Proteomes" id="UP001556367"/>
    </source>
</evidence>